<dbReference type="RefSeq" id="WP_183389927.1">
    <property type="nucleotide sequence ID" value="NZ_JACHVY010000001.1"/>
</dbReference>
<dbReference type="EMBL" id="JACHVY010000001">
    <property type="protein sequence ID" value="MBB2899226.1"/>
    <property type="molecule type" value="Genomic_DNA"/>
</dbReference>
<feature type="region of interest" description="Disordered" evidence="1">
    <location>
        <begin position="98"/>
        <end position="157"/>
    </location>
</feature>
<reference evidence="2 3" key="1">
    <citation type="submission" date="2020-08" db="EMBL/GenBank/DDBJ databases">
        <title>The Agave Microbiome: Exploring the role of microbial communities in plant adaptations to desert environments.</title>
        <authorList>
            <person name="Partida-Martinez L.P."/>
        </authorList>
    </citation>
    <scope>NUCLEOTIDE SEQUENCE [LARGE SCALE GENOMIC DNA]</scope>
    <source>
        <strain evidence="2 3">AS2.23</strain>
    </source>
</reference>
<comment type="caution">
    <text evidence="2">The sequence shown here is derived from an EMBL/GenBank/DDBJ whole genome shotgun (WGS) entry which is preliminary data.</text>
</comment>
<evidence type="ECO:0000313" key="3">
    <source>
        <dbReference type="Proteomes" id="UP000533269"/>
    </source>
</evidence>
<feature type="compositionally biased region" description="Basic and acidic residues" evidence="1">
    <location>
        <begin position="125"/>
        <end position="135"/>
    </location>
</feature>
<name>A0A7W4TI06_KINRA</name>
<dbReference type="Proteomes" id="UP000533269">
    <property type="component" value="Unassembled WGS sequence"/>
</dbReference>
<evidence type="ECO:0000313" key="2">
    <source>
        <dbReference type="EMBL" id="MBB2899226.1"/>
    </source>
</evidence>
<protein>
    <submittedName>
        <fullName evidence="2">Uncharacterized protein</fullName>
    </submittedName>
</protein>
<organism evidence="2 3">
    <name type="scientific">Kineococcus radiotolerans</name>
    <dbReference type="NCBI Taxonomy" id="131568"/>
    <lineage>
        <taxon>Bacteria</taxon>
        <taxon>Bacillati</taxon>
        <taxon>Actinomycetota</taxon>
        <taxon>Actinomycetes</taxon>
        <taxon>Kineosporiales</taxon>
        <taxon>Kineosporiaceae</taxon>
        <taxon>Kineococcus</taxon>
    </lineage>
</organism>
<evidence type="ECO:0000256" key="1">
    <source>
        <dbReference type="SAM" id="MobiDB-lite"/>
    </source>
</evidence>
<dbReference type="AlphaFoldDB" id="A0A7W4TI06"/>
<reference evidence="2 3" key="2">
    <citation type="submission" date="2020-08" db="EMBL/GenBank/DDBJ databases">
        <authorList>
            <person name="Partida-Martinez L."/>
            <person name="Huntemann M."/>
            <person name="Clum A."/>
            <person name="Wang J."/>
            <person name="Palaniappan K."/>
            <person name="Ritter S."/>
            <person name="Chen I.-M."/>
            <person name="Stamatis D."/>
            <person name="Reddy T."/>
            <person name="O'Malley R."/>
            <person name="Daum C."/>
            <person name="Shapiro N."/>
            <person name="Ivanova N."/>
            <person name="Kyrpides N."/>
            <person name="Woyke T."/>
        </authorList>
    </citation>
    <scope>NUCLEOTIDE SEQUENCE [LARGE SCALE GENOMIC DNA]</scope>
    <source>
        <strain evidence="2 3">AS2.23</strain>
    </source>
</reference>
<accession>A0A7W4TI06</accession>
<proteinExistence type="predicted"/>
<sequence length="157" mass="17200">MPSDPYRPTVISIAAEYVEDAYVWDHSPGEAGGLAPSVLVDMGADPALLARLRAWNDVYGQLAVTDFQWHAEQSEAEWAEEGLQLALELQRQLPDIEVHYGAPDPSRPSLRQQLGLPPLPAVDRATTDEERRSDLYAHAPLSGATHRPHQPGATSSE</sequence>
<gene>
    <name evidence="2" type="ORF">FHR75_000014</name>
</gene>